<feature type="region of interest" description="Disordered" evidence="1">
    <location>
        <begin position="1"/>
        <end position="28"/>
    </location>
</feature>
<proteinExistence type="predicted"/>
<dbReference type="RefSeq" id="WP_222982194.1">
    <property type="nucleotide sequence ID" value="NZ_JAINVZ010000035.1"/>
</dbReference>
<dbReference type="EMBL" id="JAINVZ010000035">
    <property type="protein sequence ID" value="MBY8889123.1"/>
    <property type="molecule type" value="Genomic_DNA"/>
</dbReference>
<reference evidence="2 3" key="1">
    <citation type="submission" date="2021-08" db="EMBL/GenBank/DDBJ databases">
        <title>Streptomyces sp. PTM05 isolated from lichen.</title>
        <authorList>
            <person name="Somphong A."/>
            <person name="Phongsopitanun W."/>
            <person name="Tanasupawat S."/>
        </authorList>
    </citation>
    <scope>NUCLEOTIDE SEQUENCE [LARGE SCALE GENOMIC DNA]</scope>
    <source>
        <strain evidence="2 3">Ptm05</strain>
    </source>
</reference>
<evidence type="ECO:0000256" key="1">
    <source>
        <dbReference type="SAM" id="MobiDB-lite"/>
    </source>
</evidence>
<dbReference type="Proteomes" id="UP001198565">
    <property type="component" value="Unassembled WGS sequence"/>
</dbReference>
<name>A0ABS7R0Y1_9ACTN</name>
<organism evidence="2 3">
    <name type="scientific">Streptantibioticus parmotrematis</name>
    <dbReference type="NCBI Taxonomy" id="2873249"/>
    <lineage>
        <taxon>Bacteria</taxon>
        <taxon>Bacillati</taxon>
        <taxon>Actinomycetota</taxon>
        <taxon>Actinomycetes</taxon>
        <taxon>Kitasatosporales</taxon>
        <taxon>Streptomycetaceae</taxon>
        <taxon>Streptantibioticus</taxon>
    </lineage>
</organism>
<evidence type="ECO:0000313" key="2">
    <source>
        <dbReference type="EMBL" id="MBY8889123.1"/>
    </source>
</evidence>
<evidence type="ECO:0000313" key="3">
    <source>
        <dbReference type="Proteomes" id="UP001198565"/>
    </source>
</evidence>
<sequence length="88" mass="9559">MTGDLTGTAPHQPANHQSHTPGNPPWPVRIWSLDASHLAKRCTPTGQGRRARGQGTFTPVELDHPDLFGVMLMDEDGYRTSLTGALAR</sequence>
<gene>
    <name evidence="2" type="ORF">K7472_30400</name>
</gene>
<protein>
    <submittedName>
        <fullName evidence="2">Uncharacterized protein</fullName>
    </submittedName>
</protein>
<comment type="caution">
    <text evidence="2">The sequence shown here is derived from an EMBL/GenBank/DDBJ whole genome shotgun (WGS) entry which is preliminary data.</text>
</comment>
<keyword evidence="3" id="KW-1185">Reference proteome</keyword>
<accession>A0ABS7R0Y1</accession>